<comment type="function">
    <text evidence="5">Methylates the class 1 translation termination release factors RF1/PrfA and RF2/PrfB on the glutamine residue of the universally conserved GGQ motif.</text>
</comment>
<feature type="binding site" evidence="5">
    <location>
        <position position="192"/>
    </location>
    <ligand>
        <name>S-adenosyl-L-methionine</name>
        <dbReference type="ChEBI" id="CHEBI:59789"/>
    </ligand>
</feature>
<dbReference type="Proteomes" id="UP001491552">
    <property type="component" value="Unassembled WGS sequence"/>
</dbReference>
<protein>
    <recommendedName>
        <fullName evidence="5">Release factor glutamine methyltransferase</fullName>
        <shortName evidence="5">RF MTase</shortName>
        <ecNumber evidence="5">2.1.1.297</ecNumber>
    </recommendedName>
    <alternativeName>
        <fullName evidence="5">N5-glutamine methyltransferase PrmC</fullName>
    </alternativeName>
    <alternativeName>
        <fullName evidence="5">Protein-(glutamine-N5) MTase PrmC</fullName>
    </alternativeName>
    <alternativeName>
        <fullName evidence="5">Protein-glutamine N-methyltransferase PrmC</fullName>
    </alternativeName>
</protein>
<gene>
    <name evidence="5 8" type="primary">prmC</name>
    <name evidence="8" type="ORF">WMO66_10445</name>
</gene>
<evidence type="ECO:0000256" key="1">
    <source>
        <dbReference type="ARBA" id="ARBA00022603"/>
    </source>
</evidence>
<dbReference type="NCBIfam" id="TIGR03534">
    <property type="entry name" value="RF_mod_PrmC"/>
    <property type="match status" value="1"/>
</dbReference>
<keyword evidence="9" id="KW-1185">Reference proteome</keyword>
<dbReference type="InterPro" id="IPR002052">
    <property type="entry name" value="DNA_methylase_N6_adenine_CS"/>
</dbReference>
<dbReference type="Pfam" id="PF05175">
    <property type="entry name" value="MTS"/>
    <property type="match status" value="1"/>
</dbReference>
<keyword evidence="3 5" id="KW-0949">S-adenosyl-L-methionine</keyword>
<evidence type="ECO:0000256" key="3">
    <source>
        <dbReference type="ARBA" id="ARBA00022691"/>
    </source>
</evidence>
<dbReference type="CDD" id="cd02440">
    <property type="entry name" value="AdoMet_MTases"/>
    <property type="match status" value="1"/>
</dbReference>
<dbReference type="PROSITE" id="PS00092">
    <property type="entry name" value="N6_MTASE"/>
    <property type="match status" value="1"/>
</dbReference>
<keyword evidence="1 5" id="KW-0489">Methyltransferase</keyword>
<feature type="binding site" evidence="5">
    <location>
        <position position="146"/>
    </location>
    <ligand>
        <name>S-adenosyl-L-methionine</name>
        <dbReference type="ChEBI" id="CHEBI:59789"/>
    </ligand>
</feature>
<dbReference type="InterPro" id="IPR007848">
    <property type="entry name" value="Small_mtfrase_dom"/>
</dbReference>
<dbReference type="GO" id="GO:0102559">
    <property type="term" value="F:peptide chain release factor N(5)-glutamine methyltransferase activity"/>
    <property type="evidence" value="ECO:0007669"/>
    <property type="project" value="UniProtKB-EC"/>
</dbReference>
<dbReference type="GO" id="GO:0032259">
    <property type="term" value="P:methylation"/>
    <property type="evidence" value="ECO:0007669"/>
    <property type="project" value="UniProtKB-KW"/>
</dbReference>
<comment type="caution">
    <text evidence="5">Lacks conserved residue(s) required for the propagation of feature annotation.</text>
</comment>
<organism evidence="8 9">
    <name type="scientific">Faecousia intestinalis</name>
    <dbReference type="NCBI Taxonomy" id="3133167"/>
    <lineage>
        <taxon>Bacteria</taxon>
        <taxon>Bacillati</taxon>
        <taxon>Bacillota</taxon>
        <taxon>Clostridia</taxon>
        <taxon>Eubacteriales</taxon>
        <taxon>Oscillospiraceae</taxon>
        <taxon>Faecousia</taxon>
    </lineage>
</organism>
<reference evidence="8 9" key="1">
    <citation type="submission" date="2024-03" db="EMBL/GenBank/DDBJ databases">
        <title>Human intestinal bacterial collection.</title>
        <authorList>
            <person name="Pauvert C."/>
            <person name="Hitch T.C.A."/>
            <person name="Clavel T."/>
        </authorList>
    </citation>
    <scope>NUCLEOTIDE SEQUENCE [LARGE SCALE GENOMIC DNA]</scope>
    <source>
        <strain evidence="8 9">CLA-AA-H192</strain>
    </source>
</reference>
<dbReference type="HAMAP" id="MF_02126">
    <property type="entry name" value="RF_methyltr_PrmC"/>
    <property type="match status" value="1"/>
</dbReference>
<evidence type="ECO:0000259" key="6">
    <source>
        <dbReference type="Pfam" id="PF05175"/>
    </source>
</evidence>
<dbReference type="SUPFAM" id="SSF53335">
    <property type="entry name" value="S-adenosyl-L-methionine-dependent methyltransferases"/>
    <property type="match status" value="1"/>
</dbReference>
<sequence>MVKKYAELYLDARRALLPTEGQFASNVARELICAASGKTAEQLISDRDLYASEEICELAQSFVRRRVAGEPMPYILGEWDFYGMTLTVTPDVLIPRDDTMAVTELAIKKALFLEQNPRILDLCTGSGCIGLAIARRVKDARVTLGDVSPAALRVARQNVGSQRLSGRVKCLTIDVRQPTAPFLGTFDLIVSNPPYVTTAEMETLDPSVRDYEPHLALWGGDDGLDFYRAIVRNFTPALNPGGWLCFEFGMGQDAAVCDLLRRAGYEIAELKKDTADITRAVLARKREEG</sequence>
<feature type="binding site" evidence="5">
    <location>
        <begin position="192"/>
        <end position="195"/>
    </location>
    <ligand>
        <name>substrate</name>
    </ligand>
</feature>
<dbReference type="Pfam" id="PF17827">
    <property type="entry name" value="PrmC_N"/>
    <property type="match status" value="1"/>
</dbReference>
<feature type="domain" description="Methyltransferase small" evidence="6">
    <location>
        <begin position="115"/>
        <end position="200"/>
    </location>
</feature>
<feature type="domain" description="Release factor glutamine methyltransferase N-terminal" evidence="7">
    <location>
        <begin position="12"/>
        <end position="77"/>
    </location>
</feature>
<dbReference type="PANTHER" id="PTHR18895:SF74">
    <property type="entry name" value="MTRF1L RELEASE FACTOR GLUTAMINE METHYLTRANSFERASE"/>
    <property type="match status" value="1"/>
</dbReference>
<proteinExistence type="inferred from homology"/>
<evidence type="ECO:0000256" key="4">
    <source>
        <dbReference type="ARBA" id="ARBA00048391"/>
    </source>
</evidence>
<dbReference type="InterPro" id="IPR004556">
    <property type="entry name" value="HemK-like"/>
</dbReference>
<dbReference type="InterPro" id="IPR050320">
    <property type="entry name" value="N5-glutamine_MTase"/>
</dbReference>
<dbReference type="Gene3D" id="3.40.50.150">
    <property type="entry name" value="Vaccinia Virus protein VP39"/>
    <property type="match status" value="1"/>
</dbReference>
<dbReference type="InterPro" id="IPR019874">
    <property type="entry name" value="RF_methyltr_PrmC"/>
</dbReference>
<comment type="catalytic activity">
    <reaction evidence="4 5">
        <text>L-glutaminyl-[peptide chain release factor] + S-adenosyl-L-methionine = N(5)-methyl-L-glutaminyl-[peptide chain release factor] + S-adenosyl-L-homocysteine + H(+)</text>
        <dbReference type="Rhea" id="RHEA:42896"/>
        <dbReference type="Rhea" id="RHEA-COMP:10271"/>
        <dbReference type="Rhea" id="RHEA-COMP:10272"/>
        <dbReference type="ChEBI" id="CHEBI:15378"/>
        <dbReference type="ChEBI" id="CHEBI:30011"/>
        <dbReference type="ChEBI" id="CHEBI:57856"/>
        <dbReference type="ChEBI" id="CHEBI:59789"/>
        <dbReference type="ChEBI" id="CHEBI:61891"/>
        <dbReference type="EC" id="2.1.1.297"/>
    </reaction>
</comment>
<evidence type="ECO:0000256" key="2">
    <source>
        <dbReference type="ARBA" id="ARBA00022679"/>
    </source>
</evidence>
<dbReference type="InterPro" id="IPR029063">
    <property type="entry name" value="SAM-dependent_MTases_sf"/>
</dbReference>
<evidence type="ECO:0000259" key="7">
    <source>
        <dbReference type="Pfam" id="PF17827"/>
    </source>
</evidence>
<dbReference type="PANTHER" id="PTHR18895">
    <property type="entry name" value="HEMK METHYLTRANSFERASE"/>
    <property type="match status" value="1"/>
</dbReference>
<evidence type="ECO:0000313" key="9">
    <source>
        <dbReference type="Proteomes" id="UP001491552"/>
    </source>
</evidence>
<dbReference type="InterPro" id="IPR040758">
    <property type="entry name" value="PrmC_N"/>
</dbReference>
<dbReference type="RefSeq" id="WP_349136410.1">
    <property type="nucleotide sequence ID" value="NZ_JBBMFF010000241.1"/>
</dbReference>
<evidence type="ECO:0000256" key="5">
    <source>
        <dbReference type="HAMAP-Rule" id="MF_02126"/>
    </source>
</evidence>
<dbReference type="EMBL" id="JBBMFF010000241">
    <property type="protein sequence ID" value="MEQ2511658.1"/>
    <property type="molecule type" value="Genomic_DNA"/>
</dbReference>
<name>A0ABV1G8B5_9FIRM</name>
<evidence type="ECO:0000313" key="8">
    <source>
        <dbReference type="EMBL" id="MEQ2511658.1"/>
    </source>
</evidence>
<dbReference type="NCBIfam" id="TIGR00536">
    <property type="entry name" value="hemK_fam"/>
    <property type="match status" value="1"/>
</dbReference>
<accession>A0ABV1G8B5</accession>
<comment type="similarity">
    <text evidence="5">Belongs to the protein N5-glutamine methyltransferase family. PrmC subfamily.</text>
</comment>
<comment type="caution">
    <text evidence="8">The sequence shown here is derived from an EMBL/GenBank/DDBJ whole genome shotgun (WGS) entry which is preliminary data.</text>
</comment>
<dbReference type="EC" id="2.1.1.297" evidence="5"/>
<dbReference type="Gene3D" id="1.10.8.10">
    <property type="entry name" value="DNA helicase RuvA subunit, C-terminal domain"/>
    <property type="match status" value="1"/>
</dbReference>
<keyword evidence="2 5" id="KW-0808">Transferase</keyword>